<keyword evidence="1" id="KW-1133">Transmembrane helix</keyword>
<evidence type="ECO:0000313" key="2">
    <source>
        <dbReference type="EMBL" id="GIE14581.1"/>
    </source>
</evidence>
<accession>A0A919MCD1</accession>
<name>A0A919MCD1_9ACTN</name>
<gene>
    <name evidence="2" type="ORF">Afe05nite_64210</name>
</gene>
<evidence type="ECO:0000313" key="3">
    <source>
        <dbReference type="Proteomes" id="UP000598174"/>
    </source>
</evidence>
<reference evidence="2" key="1">
    <citation type="submission" date="2021-01" db="EMBL/GenBank/DDBJ databases">
        <title>Whole genome shotgun sequence of Actinoplanes ferrugineus NBRC 15555.</title>
        <authorList>
            <person name="Komaki H."/>
            <person name="Tamura T."/>
        </authorList>
    </citation>
    <scope>NUCLEOTIDE SEQUENCE</scope>
    <source>
        <strain evidence="2">NBRC 15555</strain>
    </source>
</reference>
<dbReference type="AlphaFoldDB" id="A0A919MCD1"/>
<organism evidence="2 3">
    <name type="scientific">Paractinoplanes ferrugineus</name>
    <dbReference type="NCBI Taxonomy" id="113564"/>
    <lineage>
        <taxon>Bacteria</taxon>
        <taxon>Bacillati</taxon>
        <taxon>Actinomycetota</taxon>
        <taxon>Actinomycetes</taxon>
        <taxon>Micromonosporales</taxon>
        <taxon>Micromonosporaceae</taxon>
        <taxon>Paractinoplanes</taxon>
    </lineage>
</organism>
<keyword evidence="1" id="KW-0812">Transmembrane</keyword>
<dbReference type="EMBL" id="BOMM01000056">
    <property type="protein sequence ID" value="GIE14581.1"/>
    <property type="molecule type" value="Genomic_DNA"/>
</dbReference>
<proteinExistence type="predicted"/>
<comment type="caution">
    <text evidence="2">The sequence shown here is derived from an EMBL/GenBank/DDBJ whole genome shotgun (WGS) entry which is preliminary data.</text>
</comment>
<protein>
    <submittedName>
        <fullName evidence="2">Uncharacterized protein</fullName>
    </submittedName>
</protein>
<dbReference type="Proteomes" id="UP000598174">
    <property type="component" value="Unassembled WGS sequence"/>
</dbReference>
<sequence>MPDPVMIAIALLAWPLTRSLVFMGAALTHMWSRSPHRRSAAERIMRIIGTDST</sequence>
<keyword evidence="3" id="KW-1185">Reference proteome</keyword>
<feature type="transmembrane region" description="Helical" evidence="1">
    <location>
        <begin position="6"/>
        <end position="28"/>
    </location>
</feature>
<dbReference type="RefSeq" id="WP_203820978.1">
    <property type="nucleotide sequence ID" value="NZ_BAAABP010000043.1"/>
</dbReference>
<evidence type="ECO:0000256" key="1">
    <source>
        <dbReference type="SAM" id="Phobius"/>
    </source>
</evidence>
<keyword evidence="1" id="KW-0472">Membrane</keyword>